<comment type="caution">
    <text evidence="1">The sequence shown here is derived from an EMBL/GenBank/DDBJ whole genome shotgun (WGS) entry which is preliminary data.</text>
</comment>
<keyword evidence="2" id="KW-1185">Reference proteome</keyword>
<gene>
    <name evidence="1" type="ORF">DHEL01_v203330</name>
</gene>
<evidence type="ECO:0008006" key="3">
    <source>
        <dbReference type="Google" id="ProtNLM"/>
    </source>
</evidence>
<dbReference type="Proteomes" id="UP000094444">
    <property type="component" value="Unassembled WGS sequence"/>
</dbReference>
<name>A0A2P5I6Y5_DIAHE</name>
<organism evidence="1 2">
    <name type="scientific">Diaporthe helianthi</name>
    <dbReference type="NCBI Taxonomy" id="158607"/>
    <lineage>
        <taxon>Eukaryota</taxon>
        <taxon>Fungi</taxon>
        <taxon>Dikarya</taxon>
        <taxon>Ascomycota</taxon>
        <taxon>Pezizomycotina</taxon>
        <taxon>Sordariomycetes</taxon>
        <taxon>Sordariomycetidae</taxon>
        <taxon>Diaporthales</taxon>
        <taxon>Diaporthaceae</taxon>
        <taxon>Diaporthe</taxon>
    </lineage>
</organism>
<dbReference type="OrthoDB" id="2157530at2759"/>
<dbReference type="InParanoid" id="A0A2P5I6Y5"/>
<proteinExistence type="predicted"/>
<dbReference type="Pfam" id="PF26639">
    <property type="entry name" value="Het-6_barrel"/>
    <property type="match status" value="1"/>
</dbReference>
<accession>A0A2P5I6Y5</accession>
<reference evidence="1" key="1">
    <citation type="submission" date="2017-09" db="EMBL/GenBank/DDBJ databases">
        <title>Polyketide synthases of a Diaporthe helianthi virulent isolate.</title>
        <authorList>
            <person name="Baroncelli R."/>
        </authorList>
    </citation>
    <scope>NUCLEOTIDE SEQUENCE [LARGE SCALE GENOMIC DNA]</scope>
    <source>
        <strain evidence="1">7/96</strain>
    </source>
</reference>
<evidence type="ECO:0000313" key="2">
    <source>
        <dbReference type="Proteomes" id="UP000094444"/>
    </source>
</evidence>
<dbReference type="EMBL" id="MAVT02000199">
    <property type="protein sequence ID" value="POS78273.1"/>
    <property type="molecule type" value="Genomic_DNA"/>
</dbReference>
<dbReference type="AlphaFoldDB" id="A0A2P5I6Y5"/>
<protein>
    <recommendedName>
        <fullName evidence="3">HET domain-containing protein</fullName>
    </recommendedName>
</protein>
<sequence>MSRPFDHSSFGEDSSDPRAYYRKISVDWIEHTQTLDILAFANLYSDDDEPEEKFPSWVINWDLPTAPIWARALPCRFEIIHYDEPCPTRLRRWLDYLYVDCLGDRRDCIDRYQGATPGTEPSWSFRDWGRSLSVSGTILTQITSHFRPEQGLKEYFSFMYDECLVREPQFKKGCASSRAFLSRAKGAPNDPIFLAWLGRRLRAIRRYFLSPMGKFRLALKLCRTPFEGCEKEACLELAASDKEFCADVDTTCQLLREERLSLVCCEDNDLCPGGVGFAARGARTGDMVVLVPGVSYPLVLRPTDGDRFRLVGPLFLPGVMDGELKEELKPGMFREMVLV</sequence>
<evidence type="ECO:0000313" key="1">
    <source>
        <dbReference type="EMBL" id="POS78273.1"/>
    </source>
</evidence>